<organism evidence="1 2">
    <name type="scientific">Aspergillus pseudoustus</name>
    <dbReference type="NCBI Taxonomy" id="1810923"/>
    <lineage>
        <taxon>Eukaryota</taxon>
        <taxon>Fungi</taxon>
        <taxon>Dikarya</taxon>
        <taxon>Ascomycota</taxon>
        <taxon>Pezizomycotina</taxon>
        <taxon>Eurotiomycetes</taxon>
        <taxon>Eurotiomycetidae</taxon>
        <taxon>Eurotiales</taxon>
        <taxon>Aspergillaceae</taxon>
        <taxon>Aspergillus</taxon>
        <taxon>Aspergillus subgen. Nidulantes</taxon>
    </lineage>
</organism>
<dbReference type="EMBL" id="JBFXLU010000321">
    <property type="protein sequence ID" value="KAL2829858.1"/>
    <property type="molecule type" value="Genomic_DNA"/>
</dbReference>
<name>A0ABR4ISU2_9EURO</name>
<comment type="caution">
    <text evidence="1">The sequence shown here is derived from an EMBL/GenBank/DDBJ whole genome shotgun (WGS) entry which is preliminary data.</text>
</comment>
<dbReference type="Proteomes" id="UP001610446">
    <property type="component" value="Unassembled WGS sequence"/>
</dbReference>
<proteinExistence type="predicted"/>
<gene>
    <name evidence="1" type="ORF">BJY01DRAFT_254854</name>
</gene>
<evidence type="ECO:0000313" key="1">
    <source>
        <dbReference type="EMBL" id="KAL2829858.1"/>
    </source>
</evidence>
<keyword evidence="2" id="KW-1185">Reference proteome</keyword>
<sequence length="313" mass="35899">MDTSERQEANPLDSSCTFTITTTDDQTQIFDLDVKEDIAAELDHFVRLAHLKVFDEARSWFQRCLIPHYDELRHLAASGPATEIADADTEELDLLWYLFRNFAILHPSASDGSDTGIAAVSAINKGWDYLHRRGVGRTTGLPSAIDIHIVEVYLGTTVAVYNYPDRYTIAEEYMNPPWSSFDTPPWRGFGAWYAQLRQNGRFWEAQRILAILFPMLSFRDALNMFMQSQFTVVENKLKEGVFDEPLVLSELISSNHLCEYILECCDKLRPLSHSDSRLMLRLAKDYLKTSRSLRAILIARGDLEQREQSLHIL</sequence>
<evidence type="ECO:0000313" key="2">
    <source>
        <dbReference type="Proteomes" id="UP001610446"/>
    </source>
</evidence>
<accession>A0ABR4ISU2</accession>
<protein>
    <recommendedName>
        <fullName evidence="3">Isoprenoid synthase domain-containing protein</fullName>
    </recommendedName>
</protein>
<evidence type="ECO:0008006" key="3">
    <source>
        <dbReference type="Google" id="ProtNLM"/>
    </source>
</evidence>
<reference evidence="1 2" key="1">
    <citation type="submission" date="2024-07" db="EMBL/GenBank/DDBJ databases">
        <title>Section-level genome sequencing and comparative genomics of Aspergillus sections Usti and Cavernicolus.</title>
        <authorList>
            <consortium name="Lawrence Berkeley National Laboratory"/>
            <person name="Nybo J.L."/>
            <person name="Vesth T.C."/>
            <person name="Theobald S."/>
            <person name="Frisvad J.C."/>
            <person name="Larsen T.O."/>
            <person name="Kjaerboelling I."/>
            <person name="Rothschild-Mancinelli K."/>
            <person name="Lyhne E.K."/>
            <person name="Kogle M.E."/>
            <person name="Barry K."/>
            <person name="Clum A."/>
            <person name="Na H."/>
            <person name="Ledsgaard L."/>
            <person name="Lin J."/>
            <person name="Lipzen A."/>
            <person name="Kuo A."/>
            <person name="Riley R."/>
            <person name="Mondo S."/>
            <person name="Labutti K."/>
            <person name="Haridas S."/>
            <person name="Pangalinan J."/>
            <person name="Salamov A.A."/>
            <person name="Simmons B.A."/>
            <person name="Magnuson J.K."/>
            <person name="Chen J."/>
            <person name="Drula E."/>
            <person name="Henrissat B."/>
            <person name="Wiebenga A."/>
            <person name="Lubbers R.J."/>
            <person name="Gomes A.C."/>
            <person name="Makela M.R."/>
            <person name="Stajich J."/>
            <person name="Grigoriev I.V."/>
            <person name="Mortensen U.H."/>
            <person name="De Vries R.P."/>
            <person name="Baker S.E."/>
            <person name="Andersen M.R."/>
        </authorList>
    </citation>
    <scope>NUCLEOTIDE SEQUENCE [LARGE SCALE GENOMIC DNA]</scope>
    <source>
        <strain evidence="1 2">CBS 123904</strain>
    </source>
</reference>